<dbReference type="InterPro" id="IPR053162">
    <property type="entry name" value="DnaD"/>
</dbReference>
<dbReference type="SUPFAM" id="SSF158499">
    <property type="entry name" value="DnaD domain-like"/>
    <property type="match status" value="1"/>
</dbReference>
<dbReference type="RefSeq" id="WP_347980869.1">
    <property type="nucleotide sequence ID" value="NZ_CP154878.1"/>
</dbReference>
<feature type="compositionally biased region" description="Polar residues" evidence="2">
    <location>
        <begin position="362"/>
        <end position="376"/>
    </location>
</feature>
<gene>
    <name evidence="4" type="ORF">ABC765_05000</name>
</gene>
<evidence type="ECO:0000313" key="4">
    <source>
        <dbReference type="EMBL" id="XBG96446.1"/>
    </source>
</evidence>
<evidence type="ECO:0000259" key="3">
    <source>
        <dbReference type="Pfam" id="PF07261"/>
    </source>
</evidence>
<feature type="compositionally biased region" description="Polar residues" evidence="2">
    <location>
        <begin position="128"/>
        <end position="171"/>
    </location>
</feature>
<feature type="compositionally biased region" description="Low complexity" evidence="2">
    <location>
        <begin position="227"/>
        <end position="259"/>
    </location>
</feature>
<proteinExistence type="inferred from homology"/>
<protein>
    <submittedName>
        <fullName evidence="4">DnaD domain protein</fullName>
    </submittedName>
</protein>
<feature type="compositionally biased region" description="Basic and acidic residues" evidence="2">
    <location>
        <begin position="217"/>
        <end position="226"/>
    </location>
</feature>
<feature type="region of interest" description="Disordered" evidence="2">
    <location>
        <begin position="128"/>
        <end position="277"/>
    </location>
</feature>
<dbReference type="Pfam" id="PF07261">
    <property type="entry name" value="DnaB_2"/>
    <property type="match status" value="1"/>
</dbReference>
<dbReference type="NCBIfam" id="TIGR01446">
    <property type="entry name" value="DnaD_dom"/>
    <property type="match status" value="1"/>
</dbReference>
<dbReference type="PANTHER" id="PTHR37293">
    <property type="entry name" value="PHAGE REPLICATION PROTEIN-RELATED"/>
    <property type="match status" value="1"/>
</dbReference>
<feature type="compositionally biased region" description="Low complexity" evidence="2">
    <location>
        <begin position="179"/>
        <end position="197"/>
    </location>
</feature>
<dbReference type="AlphaFoldDB" id="A0AAU7C5Q1"/>
<accession>A0AAU7C5Q1</accession>
<name>A0AAU7C5Q1_9LACO</name>
<reference evidence="4" key="1">
    <citation type="submission" date="2024-04" db="EMBL/GenBank/DDBJ databases">
        <title>Limosilactobacillus allomucosae sp. nov., a novel species isolated from wild boar faecal samples as a potential probiotics for domestic pigs.</title>
        <authorList>
            <person name="Chen B."/>
        </authorList>
    </citation>
    <scope>NUCLEOTIDE SEQUENCE</scope>
    <source>
        <strain evidence="4">WILCCON 0051</strain>
    </source>
</reference>
<comment type="similarity">
    <text evidence="1">Belongs to the DnaB/DnaD family.</text>
</comment>
<dbReference type="Gene3D" id="1.10.10.630">
    <property type="entry name" value="DnaD domain-like"/>
    <property type="match status" value="1"/>
</dbReference>
<feature type="compositionally biased region" description="Polar residues" evidence="2">
    <location>
        <begin position="198"/>
        <end position="214"/>
    </location>
</feature>
<feature type="region of interest" description="Disordered" evidence="2">
    <location>
        <begin position="354"/>
        <end position="380"/>
    </location>
</feature>
<feature type="domain" description="DnaB/C C-terminal" evidence="3">
    <location>
        <begin position="293"/>
        <end position="353"/>
    </location>
</feature>
<sequence length="480" mass="54309">MNEAYQYQSSLLIDEPPMLMLPSLAKALKSADKAIMVQQIHYWLQIKRKANDARAFHDGRWWVFNSIQQWHNQFIWMSERTIRRNLDELAKMGIIIVSRFNNKAFDRTKWYTLNYDLLDQLAQGFQKPQSDAFSDSGQSNRPTWPQQPSNMAPTSVQVDLNNRPGWTQQPAKVTKPIPETTSKTTSETTSKTSSSSSAYSTNSEYIHSGTTASSKLAADDAGRRQTDQSLTQSTATASPAQPQQPAVQPQRPQRQFQPSGWTEPADPSGPDSLADPNGMNQIFKIWADLWDWPSSTTIADLTAWVKDFGPDVVLYAIKKAATADASRPHAYMAAIIRGYRNAGLKTLDAVKAADQAREQRSQQKQSYGRSQYNNNRGGRANIQEKLPDWAKQDDEDEAPEAKTIEQLNYERLERDLHRAVLLHRKLYDVDLETICHNLDQPDGHGFLSPNALKLFEQYCALNNLDVATEIKKARKTADFD</sequence>
<evidence type="ECO:0000256" key="1">
    <source>
        <dbReference type="ARBA" id="ARBA00093462"/>
    </source>
</evidence>
<dbReference type="EMBL" id="CP154878">
    <property type="protein sequence ID" value="XBG96446.1"/>
    <property type="molecule type" value="Genomic_DNA"/>
</dbReference>
<dbReference type="InterPro" id="IPR006343">
    <property type="entry name" value="DnaB/C_C"/>
</dbReference>
<dbReference type="InterPro" id="IPR034829">
    <property type="entry name" value="DnaD-like_sf"/>
</dbReference>
<organism evidence="4">
    <name type="scientific">Limosilactobacillus allomucosae</name>
    <dbReference type="NCBI Taxonomy" id="3142938"/>
    <lineage>
        <taxon>Bacteria</taxon>
        <taxon>Bacillati</taxon>
        <taxon>Bacillota</taxon>
        <taxon>Bacilli</taxon>
        <taxon>Lactobacillales</taxon>
        <taxon>Lactobacillaceae</taxon>
        <taxon>Limosilactobacillus</taxon>
    </lineage>
</organism>
<dbReference type="KEGG" id="lalo:ABC765_05000"/>
<dbReference type="PANTHER" id="PTHR37293:SF5">
    <property type="entry name" value="DNA REPLICATION PROTEIN"/>
    <property type="match status" value="1"/>
</dbReference>
<evidence type="ECO:0000256" key="2">
    <source>
        <dbReference type="SAM" id="MobiDB-lite"/>
    </source>
</evidence>